<reference evidence="12" key="1">
    <citation type="submission" date="2022-01" db="EMBL/GenBank/DDBJ databases">
        <authorList>
            <person name="King R."/>
        </authorList>
    </citation>
    <scope>NUCLEOTIDE SEQUENCE</scope>
</reference>
<dbReference type="PANTHER" id="PTHR24399">
    <property type="entry name" value="ZINC FINGER AND BTB DOMAIN-CONTAINING"/>
    <property type="match status" value="1"/>
</dbReference>
<keyword evidence="3" id="KW-0677">Repeat</keyword>
<reference evidence="12" key="2">
    <citation type="submission" date="2022-10" db="EMBL/GenBank/DDBJ databases">
        <authorList>
            <consortium name="ENA_rothamsted_submissions"/>
            <consortium name="culmorum"/>
            <person name="King R."/>
        </authorList>
    </citation>
    <scope>NUCLEOTIDE SEQUENCE</scope>
</reference>
<dbReference type="Pfam" id="PF12874">
    <property type="entry name" value="zf-met"/>
    <property type="match status" value="1"/>
</dbReference>
<accession>A0A9N9SJU3</accession>
<evidence type="ECO:0000256" key="3">
    <source>
        <dbReference type="ARBA" id="ARBA00022737"/>
    </source>
</evidence>
<evidence type="ECO:0000256" key="1">
    <source>
        <dbReference type="ARBA" id="ARBA00004123"/>
    </source>
</evidence>
<dbReference type="PROSITE" id="PS00028">
    <property type="entry name" value="ZINC_FINGER_C2H2_1"/>
    <property type="match status" value="13"/>
</dbReference>
<dbReference type="PANTHER" id="PTHR24399:SF23">
    <property type="entry name" value="C2H2-TYPE DOMAIN-CONTAINING PROTEIN"/>
    <property type="match status" value="1"/>
</dbReference>
<feature type="domain" description="C2H2-type" evidence="11">
    <location>
        <begin position="160"/>
        <end position="187"/>
    </location>
</feature>
<dbReference type="GO" id="GO:0005654">
    <property type="term" value="C:nucleoplasm"/>
    <property type="evidence" value="ECO:0007669"/>
    <property type="project" value="TreeGrafter"/>
</dbReference>
<keyword evidence="13" id="KW-1185">Reference proteome</keyword>
<evidence type="ECO:0000256" key="5">
    <source>
        <dbReference type="ARBA" id="ARBA00022833"/>
    </source>
</evidence>
<keyword evidence="5" id="KW-0862">Zinc</keyword>
<evidence type="ECO:0000259" key="11">
    <source>
        <dbReference type="PROSITE" id="PS50157"/>
    </source>
</evidence>
<evidence type="ECO:0000256" key="4">
    <source>
        <dbReference type="ARBA" id="ARBA00022771"/>
    </source>
</evidence>
<dbReference type="FunFam" id="3.30.160.60:FF:000065">
    <property type="entry name" value="B-cell CLL/lymphoma 6, member B"/>
    <property type="match status" value="1"/>
</dbReference>
<dbReference type="FunFam" id="3.30.160.60:FF:000624">
    <property type="entry name" value="zinc finger protein 697"/>
    <property type="match status" value="1"/>
</dbReference>
<feature type="domain" description="C2H2-type" evidence="11">
    <location>
        <begin position="46"/>
        <end position="74"/>
    </location>
</feature>
<comment type="subcellular location">
    <subcellularLocation>
        <location evidence="1">Nucleus</location>
    </subcellularLocation>
</comment>
<feature type="domain" description="C2H2-type" evidence="11">
    <location>
        <begin position="75"/>
        <end position="102"/>
    </location>
</feature>
<evidence type="ECO:0000313" key="12">
    <source>
        <dbReference type="EMBL" id="CAG9822322.1"/>
    </source>
</evidence>
<feature type="domain" description="C2H2-type" evidence="11">
    <location>
        <begin position="373"/>
        <end position="400"/>
    </location>
</feature>
<feature type="domain" description="C2H2-type" evidence="11">
    <location>
        <begin position="274"/>
        <end position="301"/>
    </location>
</feature>
<evidence type="ECO:0000313" key="13">
    <source>
        <dbReference type="Proteomes" id="UP001153737"/>
    </source>
</evidence>
<dbReference type="GO" id="GO:0008270">
    <property type="term" value="F:zinc ion binding"/>
    <property type="evidence" value="ECO:0007669"/>
    <property type="project" value="UniProtKB-KW"/>
</dbReference>
<feature type="domain" description="C2H2-type" evidence="11">
    <location>
        <begin position="216"/>
        <end position="244"/>
    </location>
</feature>
<dbReference type="FunFam" id="3.30.160.60:FF:000446">
    <property type="entry name" value="Zinc finger protein"/>
    <property type="match status" value="1"/>
</dbReference>
<dbReference type="InterPro" id="IPR036236">
    <property type="entry name" value="Znf_C2H2_sf"/>
</dbReference>
<gene>
    <name evidence="12" type="ORF">PHAECO_LOCUS9087</name>
</gene>
<protein>
    <recommendedName>
        <fullName evidence="11">C2H2-type domain-containing protein</fullName>
    </recommendedName>
</protein>
<feature type="domain" description="C2H2-type" evidence="11">
    <location>
        <begin position="103"/>
        <end position="131"/>
    </location>
</feature>
<sequence>MYNKRKLPIRKNQKKSCKICKKNFTQKIYLINHVRTHNNEEYQIPLECEECQKTFVYITNLNDHMNEEHGIKNPFECDVCQKRFKFLCTLTQHYAVHTGIKAFQCDICFTKFGFKSNLYSHVKVHHSSERDFECDICHKTIHSKGGFARHLRLHTGERPFECQICQKTFTTNGNLTLHERIHTGEKPFKCSICNSRFGNSSHLKRHLRVHTGEKPFECDVCQKTFTTKRSSRLHRERCHKLKRDVECASNDEVKVEGGCELEDIERSHTLESPFQCKICQKTFTTNGSLTEHKRIHTGEKPFKCTICKSRFVSSSHLKRHIRVHTGEKPFKCDVCQKTFTNKRGCRLHSEKCHKLKRDVECASNEEGFEENPFGCVKCPERFATKDDLIKHSGIHRDKKTFKCDDAKKFSKQHQRMLKKNELFQCDICLEQFPTNRRMINHKEVHSVPVETIKNECNEVTVEDDCEPEDMETIIIKMEYEESDWSPVDFSQ</sequence>
<dbReference type="EMBL" id="OU896711">
    <property type="protein sequence ID" value="CAG9822322.1"/>
    <property type="molecule type" value="Genomic_DNA"/>
</dbReference>
<feature type="domain" description="C2H2-type" evidence="11">
    <location>
        <begin position="132"/>
        <end position="159"/>
    </location>
</feature>
<evidence type="ECO:0000256" key="6">
    <source>
        <dbReference type="ARBA" id="ARBA00023015"/>
    </source>
</evidence>
<dbReference type="SUPFAM" id="SSF57667">
    <property type="entry name" value="beta-beta-alpha zinc fingers"/>
    <property type="match status" value="7"/>
</dbReference>
<dbReference type="FunFam" id="3.30.160.60:FF:001498">
    <property type="entry name" value="Zinc finger protein 404"/>
    <property type="match status" value="1"/>
</dbReference>
<dbReference type="Pfam" id="PF00096">
    <property type="entry name" value="zf-C2H2"/>
    <property type="match status" value="6"/>
</dbReference>
<feature type="domain" description="C2H2-type" evidence="11">
    <location>
        <begin position="188"/>
        <end position="215"/>
    </location>
</feature>
<dbReference type="Proteomes" id="UP001153737">
    <property type="component" value="Chromosome 5"/>
</dbReference>
<dbReference type="FunFam" id="3.30.160.60:FF:001485">
    <property type="entry name" value="Krueppel-related zinc finger protein"/>
    <property type="match status" value="1"/>
</dbReference>
<dbReference type="GO" id="GO:0000978">
    <property type="term" value="F:RNA polymerase II cis-regulatory region sequence-specific DNA binding"/>
    <property type="evidence" value="ECO:0007669"/>
    <property type="project" value="TreeGrafter"/>
</dbReference>
<evidence type="ECO:0000256" key="10">
    <source>
        <dbReference type="PROSITE-ProRule" id="PRU00042"/>
    </source>
</evidence>
<evidence type="ECO:0000256" key="8">
    <source>
        <dbReference type="ARBA" id="ARBA00023163"/>
    </source>
</evidence>
<keyword evidence="4 10" id="KW-0863">Zinc-finger</keyword>
<dbReference type="GO" id="GO:0001227">
    <property type="term" value="F:DNA-binding transcription repressor activity, RNA polymerase II-specific"/>
    <property type="evidence" value="ECO:0007669"/>
    <property type="project" value="TreeGrafter"/>
</dbReference>
<proteinExistence type="predicted"/>
<keyword evidence="9" id="KW-0539">Nucleus</keyword>
<dbReference type="InterPro" id="IPR013087">
    <property type="entry name" value="Znf_C2H2_type"/>
</dbReference>
<dbReference type="SMART" id="SM00355">
    <property type="entry name" value="ZnF_C2H2"/>
    <property type="match status" value="13"/>
</dbReference>
<dbReference type="FunFam" id="3.30.160.60:FF:000145">
    <property type="entry name" value="Zinc finger protein 574"/>
    <property type="match status" value="1"/>
</dbReference>
<dbReference type="Gene3D" id="3.30.160.60">
    <property type="entry name" value="Classic Zinc Finger"/>
    <property type="match status" value="12"/>
</dbReference>
<feature type="domain" description="C2H2-type" evidence="11">
    <location>
        <begin position="423"/>
        <end position="446"/>
    </location>
</feature>
<dbReference type="AlphaFoldDB" id="A0A9N9SJU3"/>
<dbReference type="OrthoDB" id="7650713at2759"/>
<organism evidence="12 13">
    <name type="scientific">Phaedon cochleariae</name>
    <name type="common">Mustard beetle</name>
    <dbReference type="NCBI Taxonomy" id="80249"/>
    <lineage>
        <taxon>Eukaryota</taxon>
        <taxon>Metazoa</taxon>
        <taxon>Ecdysozoa</taxon>
        <taxon>Arthropoda</taxon>
        <taxon>Hexapoda</taxon>
        <taxon>Insecta</taxon>
        <taxon>Pterygota</taxon>
        <taxon>Neoptera</taxon>
        <taxon>Endopterygota</taxon>
        <taxon>Coleoptera</taxon>
        <taxon>Polyphaga</taxon>
        <taxon>Cucujiformia</taxon>
        <taxon>Chrysomeloidea</taxon>
        <taxon>Chrysomelidae</taxon>
        <taxon>Chrysomelinae</taxon>
        <taxon>Chrysomelini</taxon>
        <taxon>Phaedon</taxon>
    </lineage>
</organism>
<keyword evidence="8" id="KW-0804">Transcription</keyword>
<feature type="domain" description="C2H2-type" evidence="11">
    <location>
        <begin position="330"/>
        <end position="358"/>
    </location>
</feature>
<dbReference type="FunFam" id="3.30.160.60:FF:000290">
    <property type="entry name" value="Zinc finger protein 697 isoform X1"/>
    <property type="match status" value="1"/>
</dbReference>
<evidence type="ECO:0000256" key="2">
    <source>
        <dbReference type="ARBA" id="ARBA00022723"/>
    </source>
</evidence>
<evidence type="ECO:0000256" key="9">
    <source>
        <dbReference type="ARBA" id="ARBA00023242"/>
    </source>
</evidence>
<keyword evidence="6" id="KW-0805">Transcription regulation</keyword>
<feature type="domain" description="C2H2-type" evidence="11">
    <location>
        <begin position="302"/>
        <end position="329"/>
    </location>
</feature>
<keyword evidence="7" id="KW-0238">DNA-binding</keyword>
<dbReference type="PROSITE" id="PS50157">
    <property type="entry name" value="ZINC_FINGER_C2H2_2"/>
    <property type="match status" value="13"/>
</dbReference>
<feature type="domain" description="C2H2-type" evidence="11">
    <location>
        <begin position="15"/>
        <end position="42"/>
    </location>
</feature>
<keyword evidence="2" id="KW-0479">Metal-binding</keyword>
<name>A0A9N9SJU3_PHACE</name>
<evidence type="ECO:0000256" key="7">
    <source>
        <dbReference type="ARBA" id="ARBA00023125"/>
    </source>
</evidence>